<evidence type="ECO:0000259" key="12">
    <source>
        <dbReference type="Pfam" id="PF21760"/>
    </source>
</evidence>
<name>A0A6J7FJL3_9ZZZZ</name>
<dbReference type="EMBL" id="CAFBMB010000020">
    <property type="protein sequence ID" value="CAB4891833.1"/>
    <property type="molecule type" value="Genomic_DNA"/>
</dbReference>
<feature type="region of interest" description="Disordered" evidence="9">
    <location>
        <begin position="533"/>
        <end position="552"/>
    </location>
</feature>
<evidence type="ECO:0000256" key="1">
    <source>
        <dbReference type="ARBA" id="ARBA00004651"/>
    </source>
</evidence>
<keyword evidence="2" id="KW-0813">Transport</keyword>
<dbReference type="Pfam" id="PF21760">
    <property type="entry name" value="SecD_1st"/>
    <property type="match status" value="1"/>
</dbReference>
<feature type="transmembrane region" description="Helical" evidence="10">
    <location>
        <begin position="447"/>
        <end position="466"/>
    </location>
</feature>
<keyword evidence="6 10" id="KW-1133">Transmembrane helix</keyword>
<evidence type="ECO:0000256" key="9">
    <source>
        <dbReference type="SAM" id="MobiDB-lite"/>
    </source>
</evidence>
<evidence type="ECO:0000256" key="5">
    <source>
        <dbReference type="ARBA" id="ARBA00022927"/>
    </source>
</evidence>
<feature type="compositionally biased region" description="Polar residues" evidence="9">
    <location>
        <begin position="131"/>
        <end position="146"/>
    </location>
</feature>
<feature type="transmembrane region" description="Helical" evidence="10">
    <location>
        <begin position="472"/>
        <end position="490"/>
    </location>
</feature>
<dbReference type="HAMAP" id="MF_01463_B">
    <property type="entry name" value="SecD_B"/>
    <property type="match status" value="1"/>
</dbReference>
<evidence type="ECO:0000256" key="2">
    <source>
        <dbReference type="ARBA" id="ARBA00022448"/>
    </source>
</evidence>
<dbReference type="GO" id="GO:0005886">
    <property type="term" value="C:plasma membrane"/>
    <property type="evidence" value="ECO:0007669"/>
    <property type="project" value="UniProtKB-SubCell"/>
</dbReference>
<dbReference type="SUPFAM" id="SSF82866">
    <property type="entry name" value="Multidrug efflux transporter AcrB transmembrane domain"/>
    <property type="match status" value="1"/>
</dbReference>
<dbReference type="AlphaFoldDB" id="A0A6J7FJL3"/>
<dbReference type="Gene3D" id="3.30.70.3220">
    <property type="match status" value="1"/>
</dbReference>
<evidence type="ECO:0000313" key="14">
    <source>
        <dbReference type="EMBL" id="CAB4891833.1"/>
    </source>
</evidence>
<comment type="subcellular location">
    <subcellularLocation>
        <location evidence="1">Cell membrane</location>
        <topology evidence="1">Multi-pass membrane protein</topology>
    </subcellularLocation>
</comment>
<dbReference type="PANTHER" id="PTHR30081">
    <property type="entry name" value="PROTEIN-EXPORT MEMBRANE PROTEIN SEC"/>
    <property type="match status" value="1"/>
</dbReference>
<organism evidence="14">
    <name type="scientific">freshwater metagenome</name>
    <dbReference type="NCBI Taxonomy" id="449393"/>
    <lineage>
        <taxon>unclassified sequences</taxon>
        <taxon>metagenomes</taxon>
        <taxon>ecological metagenomes</taxon>
    </lineage>
</organism>
<feature type="transmembrane region" description="Helical" evidence="10">
    <location>
        <begin position="368"/>
        <end position="390"/>
    </location>
</feature>
<dbReference type="GO" id="GO:0015450">
    <property type="term" value="F:protein-transporting ATPase activity"/>
    <property type="evidence" value="ECO:0007669"/>
    <property type="project" value="InterPro"/>
</dbReference>
<dbReference type="NCBIfam" id="TIGR01129">
    <property type="entry name" value="secD"/>
    <property type="match status" value="1"/>
</dbReference>
<dbReference type="InterPro" id="IPR005791">
    <property type="entry name" value="SecD"/>
</dbReference>
<protein>
    <submittedName>
        <fullName evidence="14">Unannotated protein</fullName>
    </submittedName>
</protein>
<dbReference type="Gene3D" id="3.30.1360.200">
    <property type="match status" value="1"/>
</dbReference>
<keyword evidence="3" id="KW-1003">Cell membrane</keyword>
<evidence type="ECO:0000256" key="4">
    <source>
        <dbReference type="ARBA" id="ARBA00022692"/>
    </source>
</evidence>
<keyword evidence="4 10" id="KW-0812">Transmembrane</keyword>
<evidence type="ECO:0000256" key="10">
    <source>
        <dbReference type="SAM" id="Phobius"/>
    </source>
</evidence>
<dbReference type="InterPro" id="IPR048634">
    <property type="entry name" value="SecD_SecF_C"/>
</dbReference>
<feature type="compositionally biased region" description="Basic and acidic residues" evidence="9">
    <location>
        <begin position="537"/>
        <end position="552"/>
    </location>
</feature>
<evidence type="ECO:0000256" key="7">
    <source>
        <dbReference type="ARBA" id="ARBA00023010"/>
    </source>
</evidence>
<dbReference type="NCBIfam" id="TIGR00916">
    <property type="entry name" value="2A0604s01"/>
    <property type="match status" value="1"/>
</dbReference>
<dbReference type="PANTHER" id="PTHR30081:SF1">
    <property type="entry name" value="PROTEIN TRANSLOCASE SUBUNIT SECD"/>
    <property type="match status" value="1"/>
</dbReference>
<dbReference type="InterPro" id="IPR048631">
    <property type="entry name" value="SecD_1st"/>
</dbReference>
<dbReference type="Pfam" id="PF02355">
    <property type="entry name" value="SecD_SecF_C"/>
    <property type="match status" value="1"/>
</dbReference>
<evidence type="ECO:0000259" key="13">
    <source>
        <dbReference type="Pfam" id="PF22599"/>
    </source>
</evidence>
<dbReference type="Pfam" id="PF22599">
    <property type="entry name" value="SecDF_P1_head"/>
    <property type="match status" value="1"/>
</dbReference>
<evidence type="ECO:0000256" key="6">
    <source>
        <dbReference type="ARBA" id="ARBA00022989"/>
    </source>
</evidence>
<keyword evidence="8 10" id="KW-0472">Membrane</keyword>
<gene>
    <name evidence="14" type="ORF">UFOPK3516_00435</name>
</gene>
<feature type="domain" description="Protein translocase subunit SecDF P1" evidence="12">
    <location>
        <begin position="69"/>
        <end position="125"/>
    </location>
</feature>
<feature type="region of interest" description="Disordered" evidence="9">
    <location>
        <begin position="131"/>
        <end position="150"/>
    </location>
</feature>
<sequence>MARSTQVRQAVRNLIWLAVIVAVLVGGTLAGVLFGSGTWTPKLALDLQGGTQIVLTPQVNSAAVTEEQLKQAVAIIRQRVDASGVSEAEINTQGSNNVVVSIPGTPDKETLARIESSAKLDFRPVLVTSGPTNQVINPDGTTSTANPADIDPNLPSTPTVSPSNGSDTNWVTPALSARYQAFSCASEDAKKASAAPANEPLITCDPENTAKYLLGPVEVDGKDISDASAGVITTQTGASTGQWAVDIVFNDAGTKKFAATTTRLVGLQGARNQFAIVLDGSVISAPSTQAAITNGKPQISGGFTQVSAKTLADQLKYGALPIGFQVQSSDTISATLGSAQLLSGLLAGAIGLLLVIIYSLIQYRTLGFVTVASLVVAAVITYFTVTVLSAQEGFRLSLSGVAGLIVAIGITADSFIVYFERIRDELREGRGLESAVDSAWRRAFRTIIVSDSVNFMAAAVLFILAIGNVRGFALTLGLTTIVDLIVVALFTHPILQLLGRTNFFASGHPMSGLNRMSLNAVYKGRGRFETTTSTTVKETKVKSASREAAKRQTIAERKAALETAERGDS</sequence>
<keyword evidence="7" id="KW-0811">Translocation</keyword>
<dbReference type="GO" id="GO:0006886">
    <property type="term" value="P:intracellular protein transport"/>
    <property type="evidence" value="ECO:0007669"/>
    <property type="project" value="InterPro"/>
</dbReference>
<dbReference type="InterPro" id="IPR022813">
    <property type="entry name" value="SecD/SecF_arch_bac"/>
</dbReference>
<dbReference type="InterPro" id="IPR054384">
    <property type="entry name" value="SecDF_P1_head"/>
</dbReference>
<proteinExistence type="inferred from homology"/>
<feature type="transmembrane region" description="Helical" evidence="10">
    <location>
        <begin position="341"/>
        <end position="361"/>
    </location>
</feature>
<accession>A0A6J7FJL3</accession>
<evidence type="ECO:0000259" key="11">
    <source>
        <dbReference type="Pfam" id="PF02355"/>
    </source>
</evidence>
<dbReference type="InterPro" id="IPR055344">
    <property type="entry name" value="SecD_SecF_C_bact"/>
</dbReference>
<feature type="domain" description="Protein export membrane protein SecD/SecF C-terminal" evidence="11">
    <location>
        <begin position="324"/>
        <end position="499"/>
    </location>
</feature>
<feature type="transmembrane region" description="Helical" evidence="10">
    <location>
        <begin position="396"/>
        <end position="419"/>
    </location>
</feature>
<evidence type="ECO:0000256" key="3">
    <source>
        <dbReference type="ARBA" id="ARBA00022475"/>
    </source>
</evidence>
<reference evidence="14" key="1">
    <citation type="submission" date="2020-05" db="EMBL/GenBank/DDBJ databases">
        <authorList>
            <person name="Chiriac C."/>
            <person name="Salcher M."/>
            <person name="Ghai R."/>
            <person name="Kavagutti S V."/>
        </authorList>
    </citation>
    <scope>NUCLEOTIDE SEQUENCE</scope>
</reference>
<evidence type="ECO:0000256" key="8">
    <source>
        <dbReference type="ARBA" id="ARBA00023136"/>
    </source>
</evidence>
<feature type="domain" description="SecDF P1 head subdomain" evidence="13">
    <location>
        <begin position="208"/>
        <end position="322"/>
    </location>
</feature>
<keyword evidence="5" id="KW-0653">Protein transport</keyword>